<gene>
    <name evidence="1" type="ORF">LP422_09800</name>
</gene>
<dbReference type="EMBL" id="CP087977">
    <property type="protein sequence ID" value="UUZ46089.1"/>
    <property type="molecule type" value="Genomic_DNA"/>
</dbReference>
<sequence length="190" mass="19915">MAKTTGAQKALTYGSVAVGSALAGAGSVWMGGATYFARKVLTPDLVRPDDTQIHVIHSDSLTLSGPPDLLVPGRYGLWLDGGRGHARIGAMLEVDHRRQTVRRELLGVDSGVLQTGSARFNGYYYGGDPRSDPGARARGHRRTHRAGSDAGSGWCRASTVTAPAGRCSSTGGGRVGTRPCGRSRPCMPLV</sequence>
<organism evidence="1 2">
    <name type="scientific">Janibacter limosus</name>
    <dbReference type="NCBI Taxonomy" id="53458"/>
    <lineage>
        <taxon>Bacteria</taxon>
        <taxon>Bacillati</taxon>
        <taxon>Actinomycetota</taxon>
        <taxon>Actinomycetes</taxon>
        <taxon>Micrococcales</taxon>
        <taxon>Intrasporangiaceae</taxon>
        <taxon>Janibacter</taxon>
    </lineage>
</organism>
<evidence type="ECO:0000313" key="2">
    <source>
        <dbReference type="Proteomes" id="UP001059663"/>
    </source>
</evidence>
<name>A0AC61U7S8_9MICO</name>
<proteinExistence type="predicted"/>
<dbReference type="Proteomes" id="UP001059663">
    <property type="component" value="Chromosome"/>
</dbReference>
<protein>
    <submittedName>
        <fullName evidence="1">Uncharacterized protein</fullName>
    </submittedName>
</protein>
<accession>A0AC61U7S8</accession>
<reference evidence="1" key="1">
    <citation type="submission" date="2021-11" db="EMBL/GenBank/DDBJ databases">
        <title>Study of the species diversity of bacterial strains isolated from a unique natural object - Shulgan-Tash cave (Bashkiria).</title>
        <authorList>
            <person name="Sazanova A.L."/>
            <person name="Chirak E.R."/>
            <person name="Safronova V.I."/>
        </authorList>
    </citation>
    <scope>NUCLEOTIDE SEQUENCE</scope>
    <source>
        <strain evidence="1">P1</strain>
    </source>
</reference>
<evidence type="ECO:0000313" key="1">
    <source>
        <dbReference type="EMBL" id="UUZ46089.1"/>
    </source>
</evidence>